<dbReference type="AlphaFoldDB" id="A0A2H0N361"/>
<reference evidence="1 2" key="1">
    <citation type="submission" date="2017-09" db="EMBL/GenBank/DDBJ databases">
        <title>Depth-based differentiation of microbial function through sediment-hosted aquifers and enrichment of novel symbionts in the deep terrestrial subsurface.</title>
        <authorList>
            <person name="Probst A.J."/>
            <person name="Ladd B."/>
            <person name="Jarett J.K."/>
            <person name="Geller-Mcgrath D.E."/>
            <person name="Sieber C.M."/>
            <person name="Emerson J.B."/>
            <person name="Anantharaman K."/>
            <person name="Thomas B.C."/>
            <person name="Malmstrom R."/>
            <person name="Stieglmeier M."/>
            <person name="Klingl A."/>
            <person name="Woyke T."/>
            <person name="Ryan C.M."/>
            <person name="Banfield J.F."/>
        </authorList>
    </citation>
    <scope>NUCLEOTIDE SEQUENCE [LARGE SCALE GENOMIC DNA]</scope>
    <source>
        <strain evidence="1">CG11_big_fil_rev_8_21_14_0_20_43_7</strain>
    </source>
</reference>
<proteinExistence type="predicted"/>
<organism evidence="1 2">
    <name type="scientific">Candidatus Magasanikbacteria bacterium CG11_big_fil_rev_8_21_14_0_20_43_7</name>
    <dbReference type="NCBI Taxonomy" id="1974654"/>
    <lineage>
        <taxon>Bacteria</taxon>
        <taxon>Candidatus Magasanikiibacteriota</taxon>
    </lineage>
</organism>
<comment type="caution">
    <text evidence="1">The sequence shown here is derived from an EMBL/GenBank/DDBJ whole genome shotgun (WGS) entry which is preliminary data.</text>
</comment>
<accession>A0A2H0N361</accession>
<protein>
    <submittedName>
        <fullName evidence="1">Uncharacterized protein</fullName>
    </submittedName>
</protein>
<gene>
    <name evidence="1" type="ORF">COV60_00885</name>
</gene>
<dbReference type="EMBL" id="PCWM01000018">
    <property type="protein sequence ID" value="PIR03333.1"/>
    <property type="molecule type" value="Genomic_DNA"/>
</dbReference>
<evidence type="ECO:0000313" key="1">
    <source>
        <dbReference type="EMBL" id="PIR03333.1"/>
    </source>
</evidence>
<dbReference type="Proteomes" id="UP000229782">
    <property type="component" value="Unassembled WGS sequence"/>
</dbReference>
<evidence type="ECO:0000313" key="2">
    <source>
        <dbReference type="Proteomes" id="UP000229782"/>
    </source>
</evidence>
<name>A0A2H0N361_9BACT</name>
<sequence length="285" mass="34010">MNIQTTLLNAVLSYDAKGKQNEFFASIEQAIQNVTTAQRPLSLLSFTCSTIQSEYMCSDTPWMYVDTNVEGNNLSQDLKQLTKIITALRKIYPTDITILIGNTDPYYIYLQQFKNYTDKDSIWNEFEKRWNTYKQNLTEWISETYPTLQATVISWYEWEKQIEIEKGISFEAEYEDTLQRLDDYVDQKNIDWELQQLKTQFVAGKYFEQLLMPHEDILKDWVRRKFTEYAVQATWIYRYMPNSMLIQNEKPSDLRSQMYQPLIQKMYDDVLSIVYFFGVDNQGYQ</sequence>